<dbReference type="Proteomes" id="UP000199308">
    <property type="component" value="Unassembled WGS sequence"/>
</dbReference>
<sequence>MRNIRLVLLTSILGGLTTLHANAQEESNSVWDYAKLYKNEQGDYLNLSGRLQLDSAWFDADQGDYQDVLWRRFRFGFKGQWGSITSGLEADINLNNELGDSYNRLTDAYIAWKANDALTLTFLKQSAGFTLGGKTSSKKLYTPQRNNLTNNLWFTDEYFTGVSAKGKFGSGWAYKGGIYSSDPSDEIGFSDGSYFGLATLDKDFNISGFDSAKVSIDYVFNDVDPTSGTNNFSNILSVSSELQTGDFLFLSDLAMGTGDMGQSDLWGLVLMPTYFQSERLQWVLRYTFISSSENNGIKFGRYEREIASGNGDTYNEFYAGVNYYFNEHKFKVHLGAQYTSMEDSARDGGDYDGAGLTLAIRTYW</sequence>
<dbReference type="RefSeq" id="WP_093331366.1">
    <property type="nucleotide sequence ID" value="NZ_AP027363.1"/>
</dbReference>
<dbReference type="Gene3D" id="2.40.160.10">
    <property type="entry name" value="Porin"/>
    <property type="match status" value="1"/>
</dbReference>
<keyword evidence="1" id="KW-0732">Signal</keyword>
<organism evidence="2 3">
    <name type="scientific">Thalassotalea agarivorans</name>
    <name type="common">Thalassomonas agarivorans</name>
    <dbReference type="NCBI Taxonomy" id="349064"/>
    <lineage>
        <taxon>Bacteria</taxon>
        <taxon>Pseudomonadati</taxon>
        <taxon>Pseudomonadota</taxon>
        <taxon>Gammaproteobacteria</taxon>
        <taxon>Alteromonadales</taxon>
        <taxon>Colwelliaceae</taxon>
        <taxon>Thalassotalea</taxon>
    </lineage>
</organism>
<gene>
    <name evidence="2" type="ORF">SAMN05660429_02621</name>
</gene>
<name>A0A1I0H2A5_THASX</name>
<accession>A0A1I0H2A5</accession>
<dbReference type="Pfam" id="PF07396">
    <property type="entry name" value="Porin_O_P"/>
    <property type="match status" value="1"/>
</dbReference>
<evidence type="ECO:0000256" key="1">
    <source>
        <dbReference type="SAM" id="SignalP"/>
    </source>
</evidence>
<dbReference type="AlphaFoldDB" id="A0A1I0H2A5"/>
<reference evidence="2 3" key="1">
    <citation type="submission" date="2016-10" db="EMBL/GenBank/DDBJ databases">
        <authorList>
            <person name="de Groot N.N."/>
        </authorList>
    </citation>
    <scope>NUCLEOTIDE SEQUENCE [LARGE SCALE GENOMIC DNA]</scope>
    <source>
        <strain evidence="2 3">DSM 19706</strain>
    </source>
</reference>
<evidence type="ECO:0000313" key="2">
    <source>
        <dbReference type="EMBL" id="SET76957.1"/>
    </source>
</evidence>
<dbReference type="EMBL" id="FOHK01000014">
    <property type="protein sequence ID" value="SET76957.1"/>
    <property type="molecule type" value="Genomic_DNA"/>
</dbReference>
<proteinExistence type="predicted"/>
<protein>
    <submittedName>
        <fullName evidence="2">Phosphate-selective porin OprO and OprP</fullName>
    </submittedName>
</protein>
<dbReference type="SUPFAM" id="SSF56935">
    <property type="entry name" value="Porins"/>
    <property type="match status" value="1"/>
</dbReference>
<feature type="signal peptide" evidence="1">
    <location>
        <begin position="1"/>
        <end position="23"/>
    </location>
</feature>
<dbReference type="InterPro" id="IPR010870">
    <property type="entry name" value="Porin_O/P"/>
</dbReference>
<dbReference type="InterPro" id="IPR023614">
    <property type="entry name" value="Porin_dom_sf"/>
</dbReference>
<keyword evidence="3" id="KW-1185">Reference proteome</keyword>
<dbReference type="OrthoDB" id="178488at2"/>
<evidence type="ECO:0000313" key="3">
    <source>
        <dbReference type="Proteomes" id="UP000199308"/>
    </source>
</evidence>
<feature type="chain" id="PRO_5011640604" evidence="1">
    <location>
        <begin position="24"/>
        <end position="364"/>
    </location>
</feature>